<proteinExistence type="predicted"/>
<gene>
    <name evidence="2" type="ORF">MELLADRAFT_114191</name>
</gene>
<evidence type="ECO:0000256" key="1">
    <source>
        <dbReference type="SAM" id="MobiDB-lite"/>
    </source>
</evidence>
<feature type="region of interest" description="Disordered" evidence="1">
    <location>
        <begin position="1"/>
        <end position="61"/>
    </location>
</feature>
<dbReference type="Proteomes" id="UP000001072">
    <property type="component" value="Unassembled WGS sequence"/>
</dbReference>
<dbReference type="HOGENOM" id="CLU_575655_0_0_1"/>
<dbReference type="VEuPathDB" id="FungiDB:MELLADRAFT_114191"/>
<dbReference type="RefSeq" id="XP_007419095.1">
    <property type="nucleotide sequence ID" value="XM_007419033.1"/>
</dbReference>
<dbReference type="KEGG" id="mlr:MELLADRAFT_114191"/>
<dbReference type="GeneID" id="18925245"/>
<sequence>ALDNVPAANVPSTVSPEAHPAREDPTEDTPTVDVSQTSGTKSSPPSPRKNPAPLLINPPGGIPAGGVPVPVNLDVRTVAPKQKPSIWAVSDSTIFEVTPKTVKSKTLNNTDVPDVYRAALSLLWLRSQGTDHAALDVSPLPTPHFKILPKSKLRVHTWLNKPPNMRLFQCDSEAPWYRPDVFNLHDAEVTKRPSPNEKAHTQFVREILAVFSHSSTTKIDQGVKYVLAAIACCNMENVEISPPAPSTLATCANVKIENGLRAAHHYHQLQLCTSNSVIYGMLEAIATLRALFRHTEFIFQQPEQQHDKLEQDYASLTKSVGVGQVPPVQFGLLVAFLTSGVKGLLIFPRDPTRFGLCKLAPFLVLVSQLQAERPIEEPFWKHTQHFLLEIIREALFPQGFYTANATLDDPSSQDEWHPKECSKLDLARAIQRDLAAFCELRPQLTGAPYPDNPYDLPFHPVTTRNQASITPQGAE</sequence>
<dbReference type="InParanoid" id="F4SCJ6"/>
<dbReference type="EMBL" id="GL883210">
    <property type="protein sequence ID" value="EGF97633.1"/>
    <property type="molecule type" value="Genomic_DNA"/>
</dbReference>
<name>F4SCJ6_MELLP</name>
<evidence type="ECO:0000313" key="2">
    <source>
        <dbReference type="EMBL" id="EGF97633.1"/>
    </source>
</evidence>
<accession>F4SCJ6</accession>
<organism evidence="3">
    <name type="scientific">Melampsora larici-populina (strain 98AG31 / pathotype 3-4-7)</name>
    <name type="common">Poplar leaf rust fungus</name>
    <dbReference type="NCBI Taxonomy" id="747676"/>
    <lineage>
        <taxon>Eukaryota</taxon>
        <taxon>Fungi</taxon>
        <taxon>Dikarya</taxon>
        <taxon>Basidiomycota</taxon>
        <taxon>Pucciniomycotina</taxon>
        <taxon>Pucciniomycetes</taxon>
        <taxon>Pucciniales</taxon>
        <taxon>Melampsoraceae</taxon>
        <taxon>Melampsora</taxon>
    </lineage>
</organism>
<reference evidence="3" key="1">
    <citation type="journal article" date="2011" name="Proc. Natl. Acad. Sci. U.S.A.">
        <title>Obligate biotrophy features unraveled by the genomic analysis of rust fungi.</title>
        <authorList>
            <person name="Duplessis S."/>
            <person name="Cuomo C.A."/>
            <person name="Lin Y.-C."/>
            <person name="Aerts A."/>
            <person name="Tisserant E."/>
            <person name="Veneault-Fourrey C."/>
            <person name="Joly D.L."/>
            <person name="Hacquard S."/>
            <person name="Amselem J."/>
            <person name="Cantarel B.L."/>
            <person name="Chiu R."/>
            <person name="Coutinho P.M."/>
            <person name="Feau N."/>
            <person name="Field M."/>
            <person name="Frey P."/>
            <person name="Gelhaye E."/>
            <person name="Goldberg J."/>
            <person name="Grabherr M.G."/>
            <person name="Kodira C.D."/>
            <person name="Kohler A."/>
            <person name="Kuees U."/>
            <person name="Lindquist E.A."/>
            <person name="Lucas S.M."/>
            <person name="Mago R."/>
            <person name="Mauceli E."/>
            <person name="Morin E."/>
            <person name="Murat C."/>
            <person name="Pangilinan J.L."/>
            <person name="Park R."/>
            <person name="Pearson M."/>
            <person name="Quesneville H."/>
            <person name="Rouhier N."/>
            <person name="Sakthikumar S."/>
            <person name="Salamov A.A."/>
            <person name="Schmutz J."/>
            <person name="Selles B."/>
            <person name="Shapiro H."/>
            <person name="Tanguay P."/>
            <person name="Tuskan G.A."/>
            <person name="Henrissat B."/>
            <person name="Van de Peer Y."/>
            <person name="Rouze P."/>
            <person name="Ellis J.G."/>
            <person name="Dodds P.N."/>
            <person name="Schein J.E."/>
            <person name="Zhong S."/>
            <person name="Hamelin R.C."/>
            <person name="Grigoriev I.V."/>
            <person name="Szabo L.J."/>
            <person name="Martin F."/>
        </authorList>
    </citation>
    <scope>NUCLEOTIDE SEQUENCE [LARGE SCALE GENOMIC DNA]</scope>
    <source>
        <strain evidence="3">98AG31 / pathotype 3-4-7</strain>
    </source>
</reference>
<feature type="compositionally biased region" description="Polar residues" evidence="1">
    <location>
        <begin position="28"/>
        <end position="43"/>
    </location>
</feature>
<evidence type="ECO:0000313" key="3">
    <source>
        <dbReference type="Proteomes" id="UP000001072"/>
    </source>
</evidence>
<feature type="non-terminal residue" evidence="2">
    <location>
        <position position="1"/>
    </location>
</feature>
<protein>
    <submittedName>
        <fullName evidence="2">Uncharacterized protein</fullName>
    </submittedName>
</protein>
<dbReference type="AlphaFoldDB" id="F4SCJ6"/>
<keyword evidence="3" id="KW-1185">Reference proteome</keyword>
<feature type="compositionally biased region" description="Low complexity" evidence="1">
    <location>
        <begin position="51"/>
        <end position="61"/>
    </location>
</feature>